<evidence type="ECO:0000313" key="1">
    <source>
        <dbReference type="EMBL" id="KAF5197261.1"/>
    </source>
</evidence>
<evidence type="ECO:0000313" key="2">
    <source>
        <dbReference type="Proteomes" id="UP000554482"/>
    </source>
</evidence>
<accession>A0A7J6WIR9</accession>
<reference evidence="1 2" key="1">
    <citation type="submission" date="2020-06" db="EMBL/GenBank/DDBJ databases">
        <title>Transcriptomic and genomic resources for Thalictrum thalictroides and T. hernandezii: Facilitating candidate gene discovery in an emerging model plant lineage.</title>
        <authorList>
            <person name="Arias T."/>
            <person name="Riano-Pachon D.M."/>
            <person name="Di Stilio V.S."/>
        </authorList>
    </citation>
    <scope>NUCLEOTIDE SEQUENCE [LARGE SCALE GENOMIC DNA]</scope>
    <source>
        <strain evidence="2">cv. WT478/WT964</strain>
        <tissue evidence="1">Leaves</tissue>
    </source>
</reference>
<sequence>MQPLVILTSVSFSSNCIGECNSNIKTALHDAPDAIIATQIMITNKVARLYFPSSWSRLH</sequence>
<dbReference type="EMBL" id="JABWDY010014871">
    <property type="protein sequence ID" value="KAF5197261.1"/>
    <property type="molecule type" value="Genomic_DNA"/>
</dbReference>
<protein>
    <submittedName>
        <fullName evidence="1">Uncharacterized protein</fullName>
    </submittedName>
</protein>
<comment type="caution">
    <text evidence="1">The sequence shown here is derived from an EMBL/GenBank/DDBJ whole genome shotgun (WGS) entry which is preliminary data.</text>
</comment>
<gene>
    <name evidence="1" type="ORF">FRX31_013151</name>
</gene>
<dbReference type="Proteomes" id="UP000554482">
    <property type="component" value="Unassembled WGS sequence"/>
</dbReference>
<name>A0A7J6WIR9_THATH</name>
<keyword evidence="2" id="KW-1185">Reference proteome</keyword>
<organism evidence="1 2">
    <name type="scientific">Thalictrum thalictroides</name>
    <name type="common">Rue-anemone</name>
    <name type="synonym">Anemone thalictroides</name>
    <dbReference type="NCBI Taxonomy" id="46969"/>
    <lineage>
        <taxon>Eukaryota</taxon>
        <taxon>Viridiplantae</taxon>
        <taxon>Streptophyta</taxon>
        <taxon>Embryophyta</taxon>
        <taxon>Tracheophyta</taxon>
        <taxon>Spermatophyta</taxon>
        <taxon>Magnoliopsida</taxon>
        <taxon>Ranunculales</taxon>
        <taxon>Ranunculaceae</taxon>
        <taxon>Thalictroideae</taxon>
        <taxon>Thalictrum</taxon>
    </lineage>
</organism>
<dbReference type="AlphaFoldDB" id="A0A7J6WIR9"/>
<proteinExistence type="predicted"/>